<sequence length="174" mass="19462">MVRRYKTLADGRRQILGFSIPGDWIASSLGEEFSFSADAVDAVRAYSFTRDSVIALLVGQPEVLARFHDLAHAELAAAEEHMLLLGRRRSEEKIACFLLTMRERWARLGKRSVTVHLPMCRRDIADYLGVSMETVSRTLARFARDGIILLVPEGVRLLDTGSLEQLSGLEVSTK</sequence>
<dbReference type="PRINTS" id="PR00034">
    <property type="entry name" value="HTHCRP"/>
</dbReference>
<dbReference type="Proteomes" id="UP000051562">
    <property type="component" value="Unassembled WGS sequence"/>
</dbReference>
<keyword evidence="4" id="KW-0535">Nitrogen fixation</keyword>
<evidence type="ECO:0000256" key="4">
    <source>
        <dbReference type="ARBA" id="ARBA00023231"/>
    </source>
</evidence>
<evidence type="ECO:0000313" key="6">
    <source>
        <dbReference type="EMBL" id="KQK29093.1"/>
    </source>
</evidence>
<keyword evidence="3" id="KW-0804">Transcription</keyword>
<dbReference type="InterPro" id="IPR036390">
    <property type="entry name" value="WH_DNA-bd_sf"/>
</dbReference>
<dbReference type="InterPro" id="IPR012318">
    <property type="entry name" value="HTH_CRP"/>
</dbReference>
<dbReference type="PROSITE" id="PS51063">
    <property type="entry name" value="HTH_CRP_2"/>
    <property type="match status" value="1"/>
</dbReference>
<dbReference type="SMART" id="SM00419">
    <property type="entry name" value="HTH_CRP"/>
    <property type="match status" value="1"/>
</dbReference>
<organism evidence="6 7">
    <name type="scientific">Bosea thiooxidans</name>
    <dbReference type="NCBI Taxonomy" id="53254"/>
    <lineage>
        <taxon>Bacteria</taxon>
        <taxon>Pseudomonadati</taxon>
        <taxon>Pseudomonadota</taxon>
        <taxon>Alphaproteobacteria</taxon>
        <taxon>Hyphomicrobiales</taxon>
        <taxon>Boseaceae</taxon>
        <taxon>Bosea</taxon>
    </lineage>
</organism>
<dbReference type="Gene3D" id="2.60.120.10">
    <property type="entry name" value="Jelly Rolls"/>
    <property type="match status" value="1"/>
</dbReference>
<dbReference type="InterPro" id="IPR036388">
    <property type="entry name" value="WH-like_DNA-bd_sf"/>
</dbReference>
<accession>A0A0Q3I2Y5</accession>
<dbReference type="Gene3D" id="1.10.10.10">
    <property type="entry name" value="Winged helix-like DNA-binding domain superfamily/Winged helix DNA-binding domain"/>
    <property type="match status" value="1"/>
</dbReference>
<proteinExistence type="predicted"/>
<evidence type="ECO:0000256" key="2">
    <source>
        <dbReference type="ARBA" id="ARBA00023125"/>
    </source>
</evidence>
<dbReference type="SUPFAM" id="SSF46785">
    <property type="entry name" value="Winged helix' DNA-binding domain"/>
    <property type="match status" value="1"/>
</dbReference>
<protein>
    <recommendedName>
        <fullName evidence="5">HTH crp-type domain-containing protein</fullName>
    </recommendedName>
</protein>
<dbReference type="GO" id="GO:0003677">
    <property type="term" value="F:DNA binding"/>
    <property type="evidence" value="ECO:0007669"/>
    <property type="project" value="UniProtKB-KW"/>
</dbReference>
<feature type="domain" description="HTH crp-type" evidence="5">
    <location>
        <begin position="88"/>
        <end position="161"/>
    </location>
</feature>
<dbReference type="Pfam" id="PF13545">
    <property type="entry name" value="HTH_Crp_2"/>
    <property type="match status" value="1"/>
</dbReference>
<evidence type="ECO:0000256" key="3">
    <source>
        <dbReference type="ARBA" id="ARBA00023163"/>
    </source>
</evidence>
<evidence type="ECO:0000256" key="1">
    <source>
        <dbReference type="ARBA" id="ARBA00023015"/>
    </source>
</evidence>
<dbReference type="GO" id="GO:0006355">
    <property type="term" value="P:regulation of DNA-templated transcription"/>
    <property type="evidence" value="ECO:0007669"/>
    <property type="project" value="InterPro"/>
</dbReference>
<dbReference type="SUPFAM" id="SSF51206">
    <property type="entry name" value="cAMP-binding domain-like"/>
    <property type="match status" value="1"/>
</dbReference>
<keyword evidence="7" id="KW-1185">Reference proteome</keyword>
<dbReference type="InterPro" id="IPR014710">
    <property type="entry name" value="RmlC-like_jellyroll"/>
</dbReference>
<dbReference type="EMBL" id="LMAR01000053">
    <property type="protein sequence ID" value="KQK29093.1"/>
    <property type="molecule type" value="Genomic_DNA"/>
</dbReference>
<gene>
    <name evidence="6" type="ORF">ARD30_19965</name>
</gene>
<keyword evidence="1" id="KW-0805">Transcription regulation</keyword>
<name>A0A0Q3I2Y5_9HYPH</name>
<dbReference type="FunFam" id="1.10.10.10:FF:000028">
    <property type="entry name" value="Fumarate/nitrate reduction transcriptional regulator Fnr"/>
    <property type="match status" value="1"/>
</dbReference>
<comment type="caution">
    <text evidence="6">The sequence shown here is derived from an EMBL/GenBank/DDBJ whole genome shotgun (WGS) entry which is preliminary data.</text>
</comment>
<evidence type="ECO:0000259" key="5">
    <source>
        <dbReference type="PROSITE" id="PS51063"/>
    </source>
</evidence>
<dbReference type="InterPro" id="IPR018490">
    <property type="entry name" value="cNMP-bd_dom_sf"/>
</dbReference>
<dbReference type="AlphaFoldDB" id="A0A0Q3I2Y5"/>
<keyword evidence="2" id="KW-0238">DNA-binding</keyword>
<reference evidence="6 7" key="1">
    <citation type="submission" date="2015-10" db="EMBL/GenBank/DDBJ databases">
        <title>Draft genome of Bosea thiooxidans.</title>
        <authorList>
            <person name="Wang X."/>
        </authorList>
    </citation>
    <scope>NUCLEOTIDE SEQUENCE [LARGE SCALE GENOMIC DNA]</scope>
    <source>
        <strain evidence="6 7">CGMCC 9174</strain>
    </source>
</reference>
<dbReference type="CDD" id="cd00092">
    <property type="entry name" value="HTH_CRP"/>
    <property type="match status" value="1"/>
</dbReference>
<evidence type="ECO:0000313" key="7">
    <source>
        <dbReference type="Proteomes" id="UP000051562"/>
    </source>
</evidence>